<organism evidence="2 3">
    <name type="scientific">Aldrovandia affinis</name>
    <dbReference type="NCBI Taxonomy" id="143900"/>
    <lineage>
        <taxon>Eukaryota</taxon>
        <taxon>Metazoa</taxon>
        <taxon>Chordata</taxon>
        <taxon>Craniata</taxon>
        <taxon>Vertebrata</taxon>
        <taxon>Euteleostomi</taxon>
        <taxon>Actinopterygii</taxon>
        <taxon>Neopterygii</taxon>
        <taxon>Teleostei</taxon>
        <taxon>Notacanthiformes</taxon>
        <taxon>Halosauridae</taxon>
        <taxon>Aldrovandia</taxon>
    </lineage>
</organism>
<comment type="caution">
    <text evidence="2">The sequence shown here is derived from an EMBL/GenBank/DDBJ whole genome shotgun (WGS) entry which is preliminary data.</text>
</comment>
<proteinExistence type="predicted"/>
<evidence type="ECO:0000313" key="3">
    <source>
        <dbReference type="Proteomes" id="UP001221898"/>
    </source>
</evidence>
<gene>
    <name evidence="2" type="ORF">AAFF_G00394200</name>
</gene>
<sequence length="139" mass="14638">MREPPDHLTTCSRLRLAVVAPCAVANANSSDRKRPRPRLRGPKVDLNSFSSRTSDHCVDSELGRKLSPGSDCGSCQGASITVPTGMRAHRYDARMTDTCNIAGGRTARAPQSRSVRILACPQKGSSALSPHGDVAGGGP</sequence>
<dbReference type="AlphaFoldDB" id="A0AAD7SDL6"/>
<protein>
    <submittedName>
        <fullName evidence="2">Uncharacterized protein</fullName>
    </submittedName>
</protein>
<name>A0AAD7SDL6_9TELE</name>
<keyword evidence="3" id="KW-1185">Reference proteome</keyword>
<evidence type="ECO:0000313" key="2">
    <source>
        <dbReference type="EMBL" id="KAJ8400651.1"/>
    </source>
</evidence>
<feature type="region of interest" description="Disordered" evidence="1">
    <location>
        <begin position="26"/>
        <end position="53"/>
    </location>
</feature>
<evidence type="ECO:0000256" key="1">
    <source>
        <dbReference type="SAM" id="MobiDB-lite"/>
    </source>
</evidence>
<reference evidence="2" key="1">
    <citation type="journal article" date="2023" name="Science">
        <title>Genome structures resolve the early diversification of teleost fishes.</title>
        <authorList>
            <person name="Parey E."/>
            <person name="Louis A."/>
            <person name="Montfort J."/>
            <person name="Bouchez O."/>
            <person name="Roques C."/>
            <person name="Iampietro C."/>
            <person name="Lluch J."/>
            <person name="Castinel A."/>
            <person name="Donnadieu C."/>
            <person name="Desvignes T."/>
            <person name="Floi Bucao C."/>
            <person name="Jouanno E."/>
            <person name="Wen M."/>
            <person name="Mejri S."/>
            <person name="Dirks R."/>
            <person name="Jansen H."/>
            <person name="Henkel C."/>
            <person name="Chen W.J."/>
            <person name="Zahm M."/>
            <person name="Cabau C."/>
            <person name="Klopp C."/>
            <person name="Thompson A.W."/>
            <person name="Robinson-Rechavi M."/>
            <person name="Braasch I."/>
            <person name="Lecointre G."/>
            <person name="Bobe J."/>
            <person name="Postlethwait J.H."/>
            <person name="Berthelot C."/>
            <person name="Roest Crollius H."/>
            <person name="Guiguen Y."/>
        </authorList>
    </citation>
    <scope>NUCLEOTIDE SEQUENCE</scope>
    <source>
        <strain evidence="2">NC1722</strain>
    </source>
</reference>
<dbReference type="Proteomes" id="UP001221898">
    <property type="component" value="Unassembled WGS sequence"/>
</dbReference>
<dbReference type="EMBL" id="JAINUG010000075">
    <property type="protein sequence ID" value="KAJ8400651.1"/>
    <property type="molecule type" value="Genomic_DNA"/>
</dbReference>
<accession>A0AAD7SDL6</accession>